<proteinExistence type="predicted"/>
<reference evidence="2 3" key="1">
    <citation type="submission" date="2020-08" db="EMBL/GenBank/DDBJ databases">
        <title>Genomic Encyclopedia of Type Strains, Phase IV (KMG-IV): sequencing the most valuable type-strain genomes for metagenomic binning, comparative biology and taxonomic classification.</title>
        <authorList>
            <person name="Goeker M."/>
        </authorList>
    </citation>
    <scope>NUCLEOTIDE SEQUENCE [LARGE SCALE GENOMIC DNA]</scope>
    <source>
        <strain evidence="2 3">DSM 102255</strain>
    </source>
</reference>
<accession>A0A841IWR0</accession>
<gene>
    <name evidence="2" type="ORF">FHS92_000521</name>
</gene>
<evidence type="ECO:0000256" key="1">
    <source>
        <dbReference type="SAM" id="MobiDB-lite"/>
    </source>
</evidence>
<sequence>MDERYQNVGGMEHDGCGEPSGIDEHSLEVRAGEMIAMFGRQAMQRVVDEIQHALRLRDIAQAEHSERLPRCIKGKIEDVK</sequence>
<dbReference type="EMBL" id="JACIJP010000001">
    <property type="protein sequence ID" value="MBB6122814.1"/>
    <property type="molecule type" value="Genomic_DNA"/>
</dbReference>
<comment type="caution">
    <text evidence="2">The sequence shown here is derived from an EMBL/GenBank/DDBJ whole genome shotgun (WGS) entry which is preliminary data.</text>
</comment>
<protein>
    <submittedName>
        <fullName evidence="2">Uncharacterized protein</fullName>
    </submittedName>
</protein>
<dbReference type="RefSeq" id="WP_184077238.1">
    <property type="nucleotide sequence ID" value="NZ_JACIJP010000001.1"/>
</dbReference>
<organism evidence="2 3">
    <name type="scientific">Sphingobium subterraneum</name>
    <dbReference type="NCBI Taxonomy" id="627688"/>
    <lineage>
        <taxon>Bacteria</taxon>
        <taxon>Pseudomonadati</taxon>
        <taxon>Pseudomonadota</taxon>
        <taxon>Alphaproteobacteria</taxon>
        <taxon>Sphingomonadales</taxon>
        <taxon>Sphingomonadaceae</taxon>
        <taxon>Sphingobium</taxon>
    </lineage>
</organism>
<feature type="region of interest" description="Disordered" evidence="1">
    <location>
        <begin position="1"/>
        <end position="23"/>
    </location>
</feature>
<name>A0A841IWR0_9SPHN</name>
<evidence type="ECO:0000313" key="2">
    <source>
        <dbReference type="EMBL" id="MBB6122814.1"/>
    </source>
</evidence>
<dbReference type="AlphaFoldDB" id="A0A841IWR0"/>
<evidence type="ECO:0000313" key="3">
    <source>
        <dbReference type="Proteomes" id="UP000552700"/>
    </source>
</evidence>
<keyword evidence="3" id="KW-1185">Reference proteome</keyword>
<dbReference type="Proteomes" id="UP000552700">
    <property type="component" value="Unassembled WGS sequence"/>
</dbReference>